<evidence type="ECO:0000259" key="8">
    <source>
        <dbReference type="PROSITE" id="PS50850"/>
    </source>
</evidence>
<sequence length="400" mass="43492">MLKNSSNKLGTFNENRVTFKAVLLSISLLTGSATAITGMLPILLKQFPQLPQSTIESLVTIPSLTTCIFSLLSNQTTKKIGVKRTVQLGIVIATSAGIMPFFLKSFVLIFFCRLFLGAGIGLFTPLAISLISMFFTGKDRAVLLGYQVGISALGNSALLLVSGSLISIKWNWGFLVYLLALPILLIFTKVVPEPSAGLTAQKKADATSNKRLSNSVLRYILLCFFTFLIIWAVQIKLPELFMEKNFGNAQSASLVLSIMNLGGLLAGLLFGRLFIYWRERLLPISYLAAGALVILLSFSQQFIVSAIAAVLFNFVYSFTGPYIITKVNELSPPQQLILATALISVSMTLSQFATPFFWNGLGALVNNQTAESIIFLAGLSAVLIGVILILKLKIGRNKKN</sequence>
<evidence type="ECO:0000313" key="9">
    <source>
        <dbReference type="EMBL" id="MEO1773235.1"/>
    </source>
</evidence>
<evidence type="ECO:0000256" key="3">
    <source>
        <dbReference type="ARBA" id="ARBA00022475"/>
    </source>
</evidence>
<protein>
    <recommendedName>
        <fullName evidence="8">Major facilitator superfamily (MFS) profile domain-containing protein</fullName>
    </recommendedName>
</protein>
<dbReference type="InterPro" id="IPR011701">
    <property type="entry name" value="MFS"/>
</dbReference>
<feature type="transmembrane region" description="Helical" evidence="7">
    <location>
        <begin position="108"/>
        <end position="131"/>
    </location>
</feature>
<feature type="transmembrane region" description="Helical" evidence="7">
    <location>
        <begin position="304"/>
        <end position="324"/>
    </location>
</feature>
<feature type="transmembrane region" description="Helical" evidence="7">
    <location>
        <begin position="281"/>
        <end position="298"/>
    </location>
</feature>
<evidence type="ECO:0000256" key="6">
    <source>
        <dbReference type="ARBA" id="ARBA00023136"/>
    </source>
</evidence>
<organism evidence="9 10">
    <name type="scientific">Candidatus Enterococcus ferrettii</name>
    <dbReference type="NCBI Taxonomy" id="2815324"/>
    <lineage>
        <taxon>Bacteria</taxon>
        <taxon>Bacillati</taxon>
        <taxon>Bacillota</taxon>
        <taxon>Bacilli</taxon>
        <taxon>Lactobacillales</taxon>
        <taxon>Enterococcaceae</taxon>
        <taxon>Enterococcus</taxon>
    </lineage>
</organism>
<dbReference type="PANTHER" id="PTHR43124">
    <property type="entry name" value="PURINE EFFLUX PUMP PBUE"/>
    <property type="match status" value="1"/>
</dbReference>
<evidence type="ECO:0000256" key="1">
    <source>
        <dbReference type="ARBA" id="ARBA00004651"/>
    </source>
</evidence>
<dbReference type="Gene3D" id="1.20.1250.20">
    <property type="entry name" value="MFS general substrate transporter like domains"/>
    <property type="match status" value="1"/>
</dbReference>
<dbReference type="PROSITE" id="PS50850">
    <property type="entry name" value="MFS"/>
    <property type="match status" value="1"/>
</dbReference>
<keyword evidence="5 7" id="KW-1133">Transmembrane helix</keyword>
<dbReference type="RefSeq" id="WP_207703181.1">
    <property type="nucleotide sequence ID" value="NZ_JAFREL020000008.1"/>
</dbReference>
<feature type="transmembrane region" description="Helical" evidence="7">
    <location>
        <begin position="85"/>
        <end position="102"/>
    </location>
</feature>
<comment type="caution">
    <text evidence="9">The sequence shown here is derived from an EMBL/GenBank/DDBJ whole genome shotgun (WGS) entry which is preliminary data.</text>
</comment>
<dbReference type="PANTHER" id="PTHR43124:SF3">
    <property type="entry name" value="CHLORAMPHENICOL EFFLUX PUMP RV0191"/>
    <property type="match status" value="1"/>
</dbReference>
<gene>
    <name evidence="9" type="ORF">JZO67_005219</name>
</gene>
<feature type="transmembrane region" description="Helical" evidence="7">
    <location>
        <begin position="172"/>
        <end position="191"/>
    </location>
</feature>
<evidence type="ECO:0000256" key="5">
    <source>
        <dbReference type="ARBA" id="ARBA00022989"/>
    </source>
</evidence>
<name>A0ABV0EX62_9ENTE</name>
<feature type="transmembrane region" description="Helical" evidence="7">
    <location>
        <begin position="370"/>
        <end position="390"/>
    </location>
</feature>
<feature type="transmembrane region" description="Helical" evidence="7">
    <location>
        <begin position="336"/>
        <end position="358"/>
    </location>
</feature>
<feature type="transmembrane region" description="Helical" evidence="7">
    <location>
        <begin position="212"/>
        <end position="233"/>
    </location>
</feature>
<dbReference type="Pfam" id="PF07690">
    <property type="entry name" value="MFS_1"/>
    <property type="match status" value="1"/>
</dbReference>
<dbReference type="InterPro" id="IPR050189">
    <property type="entry name" value="MFS_Efflux_Transporters"/>
</dbReference>
<feature type="transmembrane region" description="Helical" evidence="7">
    <location>
        <begin position="21"/>
        <end position="43"/>
    </location>
</feature>
<comment type="subcellular location">
    <subcellularLocation>
        <location evidence="1">Cell membrane</location>
        <topology evidence="1">Multi-pass membrane protein</topology>
    </subcellularLocation>
</comment>
<keyword evidence="4 7" id="KW-0812">Transmembrane</keyword>
<dbReference type="InterPro" id="IPR036259">
    <property type="entry name" value="MFS_trans_sf"/>
</dbReference>
<dbReference type="InterPro" id="IPR020846">
    <property type="entry name" value="MFS_dom"/>
</dbReference>
<feature type="transmembrane region" description="Helical" evidence="7">
    <location>
        <begin position="143"/>
        <end position="166"/>
    </location>
</feature>
<dbReference type="SUPFAM" id="SSF103473">
    <property type="entry name" value="MFS general substrate transporter"/>
    <property type="match status" value="1"/>
</dbReference>
<accession>A0ABV0EX62</accession>
<keyword evidence="6 7" id="KW-0472">Membrane</keyword>
<evidence type="ECO:0000313" key="10">
    <source>
        <dbReference type="Proteomes" id="UP000664357"/>
    </source>
</evidence>
<evidence type="ECO:0000256" key="7">
    <source>
        <dbReference type="SAM" id="Phobius"/>
    </source>
</evidence>
<keyword evidence="3" id="KW-1003">Cell membrane</keyword>
<dbReference type="Proteomes" id="UP000664357">
    <property type="component" value="Unassembled WGS sequence"/>
</dbReference>
<evidence type="ECO:0000256" key="2">
    <source>
        <dbReference type="ARBA" id="ARBA00022448"/>
    </source>
</evidence>
<feature type="transmembrane region" description="Helical" evidence="7">
    <location>
        <begin position="55"/>
        <end position="73"/>
    </location>
</feature>
<keyword evidence="2" id="KW-0813">Transport</keyword>
<keyword evidence="10" id="KW-1185">Reference proteome</keyword>
<dbReference type="EMBL" id="JAFREL020000008">
    <property type="protein sequence ID" value="MEO1773235.1"/>
    <property type="molecule type" value="Genomic_DNA"/>
</dbReference>
<proteinExistence type="predicted"/>
<evidence type="ECO:0000256" key="4">
    <source>
        <dbReference type="ARBA" id="ARBA00022692"/>
    </source>
</evidence>
<reference evidence="9 10" key="1">
    <citation type="submission" date="2021-03" db="EMBL/GenBank/DDBJ databases">
        <authorList>
            <person name="Gilmore M.S."/>
            <person name="Schwartzman J."/>
            <person name="Van Tyne D."/>
            <person name="Martin M."/>
            <person name="Earl A.M."/>
            <person name="Manson A.L."/>
            <person name="Straub T."/>
            <person name="Salamzade R."/>
            <person name="Saavedra J."/>
            <person name="Lebreton F."/>
            <person name="Prichula J."/>
            <person name="Schaufler K."/>
            <person name="Gaca A."/>
            <person name="Sgardioli B."/>
            <person name="Wagenaar J."/>
            <person name="Strong T."/>
        </authorList>
    </citation>
    <scope>NUCLEOTIDE SEQUENCE [LARGE SCALE GENOMIC DNA]</scope>
    <source>
        <strain evidence="9 10">665A</strain>
    </source>
</reference>
<reference evidence="9 10" key="2">
    <citation type="submission" date="2024-02" db="EMBL/GenBank/DDBJ databases">
        <title>The Genome Sequence of Enterococcus sp. DIV0159.</title>
        <authorList>
            <person name="Earl A."/>
            <person name="Manson A."/>
            <person name="Gilmore M."/>
            <person name="Sanders J."/>
            <person name="Shea T."/>
            <person name="Howe W."/>
            <person name="Livny J."/>
            <person name="Cuomo C."/>
            <person name="Neafsey D."/>
            <person name="Birren B."/>
        </authorList>
    </citation>
    <scope>NUCLEOTIDE SEQUENCE [LARGE SCALE GENOMIC DNA]</scope>
    <source>
        <strain evidence="9 10">665A</strain>
    </source>
</reference>
<feature type="transmembrane region" description="Helical" evidence="7">
    <location>
        <begin position="253"/>
        <end position="274"/>
    </location>
</feature>
<feature type="domain" description="Major facilitator superfamily (MFS) profile" evidence="8">
    <location>
        <begin position="18"/>
        <end position="397"/>
    </location>
</feature>